<proteinExistence type="predicted"/>
<dbReference type="GO" id="GO:0006508">
    <property type="term" value="P:proteolysis"/>
    <property type="evidence" value="ECO:0007669"/>
    <property type="project" value="InterPro"/>
</dbReference>
<dbReference type="PANTHER" id="PTHR28570">
    <property type="entry name" value="ASPARTYL AMINOPEPTIDASE"/>
    <property type="match status" value="1"/>
</dbReference>
<accession>A0A8S1HIC7</accession>
<dbReference type="EMBL" id="CAJGYM010000031">
    <property type="protein sequence ID" value="CAD6192990.1"/>
    <property type="molecule type" value="Genomic_DNA"/>
</dbReference>
<gene>
    <name evidence="3" type="ORF">CAUJ_LOCUS8909</name>
</gene>
<comment type="caution">
    <text evidence="3">The sequence shown here is derived from an EMBL/GenBank/DDBJ whole genome shotgun (WGS) entry which is preliminary data.</text>
</comment>
<evidence type="ECO:0000256" key="1">
    <source>
        <dbReference type="ARBA" id="ARBA00001335"/>
    </source>
</evidence>
<dbReference type="Pfam" id="PF02127">
    <property type="entry name" value="Peptidase_M18"/>
    <property type="match status" value="1"/>
</dbReference>
<evidence type="ECO:0000313" key="3">
    <source>
        <dbReference type="EMBL" id="CAD6192990.1"/>
    </source>
</evidence>
<dbReference type="EC" id="3.4.11.21" evidence="2"/>
<dbReference type="AlphaFoldDB" id="A0A8S1HIC7"/>
<protein>
    <recommendedName>
        <fullName evidence="2">aspartyl aminopeptidase</fullName>
        <ecNumber evidence="2">3.4.11.21</ecNumber>
    </recommendedName>
</protein>
<dbReference type="Gene3D" id="3.40.630.10">
    <property type="entry name" value="Zn peptidases"/>
    <property type="match status" value="1"/>
</dbReference>
<reference evidence="3" key="1">
    <citation type="submission" date="2020-10" db="EMBL/GenBank/DDBJ databases">
        <authorList>
            <person name="Kikuchi T."/>
        </authorList>
    </citation>
    <scope>NUCLEOTIDE SEQUENCE</scope>
    <source>
        <strain evidence="3">NKZ352</strain>
    </source>
</reference>
<dbReference type="GO" id="GO:0008270">
    <property type="term" value="F:zinc ion binding"/>
    <property type="evidence" value="ECO:0007669"/>
    <property type="project" value="InterPro"/>
</dbReference>
<dbReference type="GO" id="GO:0004177">
    <property type="term" value="F:aminopeptidase activity"/>
    <property type="evidence" value="ECO:0007669"/>
    <property type="project" value="UniProtKB-EC"/>
</dbReference>
<dbReference type="InterPro" id="IPR001948">
    <property type="entry name" value="Peptidase_M18"/>
</dbReference>
<comment type="catalytic activity">
    <reaction evidence="1">
        <text>Release of an N-terminal aspartate or glutamate from a peptide, with a preference for aspartate.</text>
        <dbReference type="EC" id="3.4.11.21"/>
    </reaction>
</comment>
<evidence type="ECO:0000313" key="4">
    <source>
        <dbReference type="Proteomes" id="UP000835052"/>
    </source>
</evidence>
<sequence>MSCVLDHENHRPAFHGGVVVKINVNQRYATTATTHAVLKQVAFEAGVPLQKMIVKNDSPCGSTVGPILATKLGLQTVDVGCPQLAMHSIREFADTSSIHQAIELYKKFFSRLPQVLSNVV</sequence>
<evidence type="ECO:0000256" key="2">
    <source>
        <dbReference type="ARBA" id="ARBA00011965"/>
    </source>
</evidence>
<name>A0A8S1HIC7_9PELO</name>
<dbReference type="OrthoDB" id="9880441at2759"/>
<organism evidence="3 4">
    <name type="scientific">Caenorhabditis auriculariae</name>
    <dbReference type="NCBI Taxonomy" id="2777116"/>
    <lineage>
        <taxon>Eukaryota</taxon>
        <taxon>Metazoa</taxon>
        <taxon>Ecdysozoa</taxon>
        <taxon>Nematoda</taxon>
        <taxon>Chromadorea</taxon>
        <taxon>Rhabditida</taxon>
        <taxon>Rhabditina</taxon>
        <taxon>Rhabditomorpha</taxon>
        <taxon>Rhabditoidea</taxon>
        <taxon>Rhabditidae</taxon>
        <taxon>Peloderinae</taxon>
        <taxon>Caenorhabditis</taxon>
    </lineage>
</organism>
<keyword evidence="4" id="KW-1185">Reference proteome</keyword>
<dbReference type="PANTHER" id="PTHR28570:SF3">
    <property type="entry name" value="ASPARTYL AMINOPEPTIDASE"/>
    <property type="match status" value="1"/>
</dbReference>
<dbReference type="Proteomes" id="UP000835052">
    <property type="component" value="Unassembled WGS sequence"/>
</dbReference>
<dbReference type="SUPFAM" id="SSF53187">
    <property type="entry name" value="Zn-dependent exopeptidases"/>
    <property type="match status" value="1"/>
</dbReference>